<dbReference type="SUPFAM" id="SSF51445">
    <property type="entry name" value="(Trans)glycosidases"/>
    <property type="match status" value="1"/>
</dbReference>
<keyword evidence="3" id="KW-0732">Signal</keyword>
<dbReference type="InterPro" id="IPR025705">
    <property type="entry name" value="Beta_hexosaminidase_sua/sub"/>
</dbReference>
<keyword evidence="6 7" id="KW-0326">Glycosidase</keyword>
<dbReference type="PANTHER" id="PTHR22600">
    <property type="entry name" value="BETA-HEXOSAMINIDASE"/>
    <property type="match status" value="1"/>
</dbReference>
<comment type="similarity">
    <text evidence="2 7">Belongs to the glycosyl hydrolase 20 family.</text>
</comment>
<dbReference type="EC" id="3.2.1.52" evidence="7"/>
<keyword evidence="4 7" id="KW-0378">Hydrolase</keyword>
<evidence type="ECO:0000313" key="13">
    <source>
        <dbReference type="Proteomes" id="UP000735302"/>
    </source>
</evidence>
<accession>A0AAV4BLS6</accession>
<evidence type="ECO:0000256" key="8">
    <source>
        <dbReference type="PIRSR" id="PIRSR001093-1"/>
    </source>
</evidence>
<protein>
    <recommendedName>
        <fullName evidence="7">Beta-hexosaminidase</fullName>
        <ecNumber evidence="7">3.2.1.52</ecNumber>
    </recommendedName>
</protein>
<dbReference type="PANTHER" id="PTHR22600:SF21">
    <property type="entry name" value="BETA-HEXOSAMINIDASE A"/>
    <property type="match status" value="1"/>
</dbReference>
<dbReference type="GO" id="GO:0016020">
    <property type="term" value="C:membrane"/>
    <property type="evidence" value="ECO:0007669"/>
    <property type="project" value="TreeGrafter"/>
</dbReference>
<evidence type="ECO:0000256" key="6">
    <source>
        <dbReference type="ARBA" id="ARBA00023295"/>
    </source>
</evidence>
<evidence type="ECO:0000256" key="1">
    <source>
        <dbReference type="ARBA" id="ARBA00001231"/>
    </source>
</evidence>
<evidence type="ECO:0000259" key="11">
    <source>
        <dbReference type="Pfam" id="PF14845"/>
    </source>
</evidence>
<dbReference type="FunFam" id="3.20.20.80:FF:000063">
    <property type="entry name" value="Beta-hexosaminidase"/>
    <property type="match status" value="1"/>
</dbReference>
<comment type="catalytic activity">
    <reaction evidence="1 7">
        <text>Hydrolysis of terminal non-reducing N-acetyl-D-hexosamine residues in N-acetyl-beta-D-hexosaminides.</text>
        <dbReference type="EC" id="3.2.1.52"/>
    </reaction>
</comment>
<feature type="disulfide bond" evidence="9">
    <location>
        <begin position="29"/>
        <end position="81"/>
    </location>
</feature>
<dbReference type="PRINTS" id="PR00738">
    <property type="entry name" value="GLHYDRLASE20"/>
</dbReference>
<evidence type="ECO:0000256" key="2">
    <source>
        <dbReference type="ARBA" id="ARBA00006285"/>
    </source>
</evidence>
<evidence type="ECO:0000256" key="9">
    <source>
        <dbReference type="PIRSR" id="PIRSR001093-2"/>
    </source>
</evidence>
<feature type="domain" description="Beta-hexosaminidase eukaryotic type N-terminal" evidence="11">
    <location>
        <begin position="2"/>
        <end position="124"/>
    </location>
</feature>
<dbReference type="GO" id="GO:0005975">
    <property type="term" value="P:carbohydrate metabolic process"/>
    <property type="evidence" value="ECO:0007669"/>
    <property type="project" value="InterPro"/>
</dbReference>
<dbReference type="PIRSF" id="PIRSF001093">
    <property type="entry name" value="B-hxosamndse_ab_euk"/>
    <property type="match status" value="1"/>
</dbReference>
<reference evidence="12 13" key="1">
    <citation type="journal article" date="2021" name="Elife">
        <title>Chloroplast acquisition without the gene transfer in kleptoplastic sea slugs, Plakobranchus ocellatus.</title>
        <authorList>
            <person name="Maeda T."/>
            <person name="Takahashi S."/>
            <person name="Yoshida T."/>
            <person name="Shimamura S."/>
            <person name="Takaki Y."/>
            <person name="Nagai Y."/>
            <person name="Toyoda A."/>
            <person name="Suzuki Y."/>
            <person name="Arimoto A."/>
            <person name="Ishii H."/>
            <person name="Satoh N."/>
            <person name="Nishiyama T."/>
            <person name="Hasebe M."/>
            <person name="Maruyama T."/>
            <person name="Minagawa J."/>
            <person name="Obokata J."/>
            <person name="Shigenobu S."/>
        </authorList>
    </citation>
    <scope>NUCLEOTIDE SEQUENCE [LARGE SCALE GENOMIC DNA]</scope>
</reference>
<evidence type="ECO:0000259" key="10">
    <source>
        <dbReference type="Pfam" id="PF00728"/>
    </source>
</evidence>
<keyword evidence="5" id="KW-0325">Glycoprotein</keyword>
<dbReference type="GO" id="GO:0005764">
    <property type="term" value="C:lysosome"/>
    <property type="evidence" value="ECO:0007669"/>
    <property type="project" value="TreeGrafter"/>
</dbReference>
<dbReference type="CDD" id="cd06562">
    <property type="entry name" value="GH20_HexA_HexB-like"/>
    <property type="match status" value="1"/>
</dbReference>
<dbReference type="Pfam" id="PF00728">
    <property type="entry name" value="Glyco_hydro_20"/>
    <property type="match status" value="1"/>
</dbReference>
<evidence type="ECO:0000256" key="4">
    <source>
        <dbReference type="ARBA" id="ARBA00022801"/>
    </source>
</evidence>
<evidence type="ECO:0000313" key="12">
    <source>
        <dbReference type="EMBL" id="GFO21396.1"/>
    </source>
</evidence>
<dbReference type="GO" id="GO:0004563">
    <property type="term" value="F:beta-N-acetylhexosaminidase activity"/>
    <property type="evidence" value="ECO:0007669"/>
    <property type="project" value="UniProtKB-EC"/>
</dbReference>
<feature type="domain" description="Glycoside hydrolase family 20 catalytic" evidence="10">
    <location>
        <begin position="146"/>
        <end position="462"/>
    </location>
</feature>
<dbReference type="EMBL" id="BLXT01005252">
    <property type="protein sequence ID" value="GFO21396.1"/>
    <property type="molecule type" value="Genomic_DNA"/>
</dbReference>
<comment type="caution">
    <text evidence="12">The sequence shown here is derived from an EMBL/GenBank/DDBJ whole genome shotgun (WGS) entry which is preliminary data.</text>
</comment>
<dbReference type="SUPFAM" id="SSF55545">
    <property type="entry name" value="beta-N-acetylhexosaminidase-like domain"/>
    <property type="match status" value="1"/>
</dbReference>
<feature type="active site" description="Proton donor" evidence="8">
    <location>
        <position position="302"/>
    </location>
</feature>
<dbReference type="Gene3D" id="3.20.20.80">
    <property type="entry name" value="Glycosidases"/>
    <property type="match status" value="1"/>
</dbReference>
<dbReference type="AlphaFoldDB" id="A0AAV4BLS6"/>
<dbReference type="InterPro" id="IPR029019">
    <property type="entry name" value="HEX_eukaryotic_N"/>
</dbReference>
<proteinExistence type="inferred from homology"/>
<evidence type="ECO:0000256" key="3">
    <source>
        <dbReference type="ARBA" id="ARBA00022729"/>
    </source>
</evidence>
<organism evidence="12 13">
    <name type="scientific">Plakobranchus ocellatus</name>
    <dbReference type="NCBI Taxonomy" id="259542"/>
    <lineage>
        <taxon>Eukaryota</taxon>
        <taxon>Metazoa</taxon>
        <taxon>Spiralia</taxon>
        <taxon>Lophotrochozoa</taxon>
        <taxon>Mollusca</taxon>
        <taxon>Gastropoda</taxon>
        <taxon>Heterobranchia</taxon>
        <taxon>Euthyneura</taxon>
        <taxon>Panpulmonata</taxon>
        <taxon>Sacoglossa</taxon>
        <taxon>Placobranchoidea</taxon>
        <taxon>Plakobranchidae</taxon>
        <taxon>Plakobranchus</taxon>
    </lineage>
</organism>
<dbReference type="Proteomes" id="UP000735302">
    <property type="component" value="Unassembled WGS sequence"/>
</dbReference>
<evidence type="ECO:0000256" key="5">
    <source>
        <dbReference type="ARBA" id="ARBA00023180"/>
    </source>
</evidence>
<dbReference type="InterPro" id="IPR015883">
    <property type="entry name" value="Glyco_hydro_20_cat"/>
</dbReference>
<dbReference type="InterPro" id="IPR029018">
    <property type="entry name" value="Hex-like_dom2"/>
</dbReference>
<gene>
    <name evidence="12" type="ORF">PoB_004790100</name>
</gene>
<feature type="disulfide bond" evidence="9">
    <location>
        <begin position="256"/>
        <end position="307"/>
    </location>
</feature>
<dbReference type="InterPro" id="IPR017853">
    <property type="entry name" value="GH"/>
</dbReference>
<dbReference type="Gene3D" id="3.30.379.10">
    <property type="entry name" value="Chitobiase/beta-hexosaminidase domain 2-like"/>
    <property type="match status" value="1"/>
</dbReference>
<evidence type="ECO:0000256" key="7">
    <source>
        <dbReference type="PIRNR" id="PIRNR001093"/>
    </source>
</evidence>
<name>A0AAV4BLS6_9GAST</name>
<feature type="disulfide bond" evidence="9">
    <location>
        <begin position="480"/>
        <end position="498"/>
    </location>
</feature>
<dbReference type="GO" id="GO:0006689">
    <property type="term" value="P:ganglioside catabolic process"/>
    <property type="evidence" value="ECO:0007669"/>
    <property type="project" value="TreeGrafter"/>
</dbReference>
<dbReference type="GO" id="GO:0030203">
    <property type="term" value="P:glycosaminoglycan metabolic process"/>
    <property type="evidence" value="ECO:0007669"/>
    <property type="project" value="TreeGrafter"/>
</dbReference>
<dbReference type="Pfam" id="PF14845">
    <property type="entry name" value="Glycohydro_20b2"/>
    <property type="match status" value="1"/>
</dbReference>
<sequence length="505" mass="57086">MPRLYEPTSAVLGVQANNFQFKSVGEVDCDILADAYMRYQTLTFGGYANKRKQRDNSLKFQPELSSQDIVTTLEVAVQKPCSGRIFPTLESSEAYSLMVSPGVSRIQAQEVWGALRGLETFSQLVYRLDSGQFAVNKSVVEDKPRFAHRGLLLDSSRHFLSKELILKTVDALAQNKMNVLHWHIVDDPAFPYVSMKFPALSQKGAYNPETHIYSPADVAEVVEYARVRGVRVMAEFDTPGHTESWGKGQAGLLTPCFSGGKGDGTFGPINPIVNSTYEFLKDFFTEVKDVFPDHYLHLGGDEVSFGCWQSNPNITQFMQDKGFGKDYSKLEGFYMQNLLDIVGGLNKGYMIWQEVIDNGVKVRDDTVVHVWKGQWQAEMAKVTKLGYKTLLSSPWYLNLISYGSDWVNYYKVEPLNFNGTDQQKSLVMGGESAMWGEYVDNIVVISRTWPRTSAIAERLWSPESVNDFQKAIPRLSEHRCRMIRRGFAAEEVNGPGFCDVEYKNW</sequence>
<keyword evidence="9" id="KW-1015">Disulfide bond</keyword>
<keyword evidence="13" id="KW-1185">Reference proteome</keyword>